<protein>
    <submittedName>
        <fullName evidence="1">Uncharacterized protein</fullName>
    </submittedName>
</protein>
<proteinExistence type="predicted"/>
<gene>
    <name evidence="1" type="ORF">Vadar_013362</name>
</gene>
<sequence>MEKSSFHFDFAIFGTNSLCAFALNLAVFLLVRKTSALTMNVAYYNHTKLQAMKAKEAQKKSQQADEESRKLLEEREE</sequence>
<dbReference type="EMBL" id="CM037153">
    <property type="protein sequence ID" value="KAH7857495.1"/>
    <property type="molecule type" value="Genomic_DNA"/>
</dbReference>
<evidence type="ECO:0000313" key="2">
    <source>
        <dbReference type="Proteomes" id="UP000828048"/>
    </source>
</evidence>
<organism evidence="1 2">
    <name type="scientific">Vaccinium darrowii</name>
    <dbReference type="NCBI Taxonomy" id="229202"/>
    <lineage>
        <taxon>Eukaryota</taxon>
        <taxon>Viridiplantae</taxon>
        <taxon>Streptophyta</taxon>
        <taxon>Embryophyta</taxon>
        <taxon>Tracheophyta</taxon>
        <taxon>Spermatophyta</taxon>
        <taxon>Magnoliopsida</taxon>
        <taxon>eudicotyledons</taxon>
        <taxon>Gunneridae</taxon>
        <taxon>Pentapetalae</taxon>
        <taxon>asterids</taxon>
        <taxon>Ericales</taxon>
        <taxon>Ericaceae</taxon>
        <taxon>Vaccinioideae</taxon>
        <taxon>Vaccinieae</taxon>
        <taxon>Vaccinium</taxon>
    </lineage>
</organism>
<name>A0ACB7YV61_9ERIC</name>
<comment type="caution">
    <text evidence="1">The sequence shown here is derived from an EMBL/GenBank/DDBJ whole genome shotgun (WGS) entry which is preliminary data.</text>
</comment>
<accession>A0ACB7YV61</accession>
<evidence type="ECO:0000313" key="1">
    <source>
        <dbReference type="EMBL" id="KAH7857495.1"/>
    </source>
</evidence>
<keyword evidence="2" id="KW-1185">Reference proteome</keyword>
<dbReference type="Proteomes" id="UP000828048">
    <property type="component" value="Chromosome 3"/>
</dbReference>
<reference evidence="1 2" key="1">
    <citation type="journal article" date="2021" name="Hortic Res">
        <title>High-quality reference genome and annotation aids understanding of berry development for evergreen blueberry (Vaccinium darrowii).</title>
        <authorList>
            <person name="Yu J."/>
            <person name="Hulse-Kemp A.M."/>
            <person name="Babiker E."/>
            <person name="Staton M."/>
        </authorList>
    </citation>
    <scope>NUCLEOTIDE SEQUENCE [LARGE SCALE GENOMIC DNA]</scope>
    <source>
        <strain evidence="2">cv. NJ 8807/NJ 8810</strain>
        <tissue evidence="1">Young leaf</tissue>
    </source>
</reference>